<dbReference type="Proteomes" id="UP000694416">
    <property type="component" value="Unplaced"/>
</dbReference>
<feature type="compositionally biased region" description="Basic and acidic residues" evidence="1">
    <location>
        <begin position="10"/>
        <end position="21"/>
    </location>
</feature>
<sequence length="128" mass="14493">MQQADSDSDQPSKRPRCDDSPRTPSSTRSAEADCSPGLKLHPDYKTWGPEQVCFFLRRGGFEEPVLLKNIRENKITGALLPCLDESHFENLGVSPLGERKKLLSYIQRLGQIHVDTMKVRGSEFIQYT</sequence>
<keyword evidence="4" id="KW-1185">Reference proteome</keyword>
<dbReference type="SMART" id="SM00454">
    <property type="entry name" value="SAM"/>
    <property type="match status" value="1"/>
</dbReference>
<dbReference type="Gene3D" id="1.10.150.50">
    <property type="entry name" value="Transcription Factor, Ets-1"/>
    <property type="match status" value="1"/>
</dbReference>
<dbReference type="SUPFAM" id="SSF47769">
    <property type="entry name" value="SAM/Pointed domain"/>
    <property type="match status" value="1"/>
</dbReference>
<dbReference type="FunFam" id="1.10.150.50:FF:000067">
    <property type="entry name" value="SAM and HD domain-containing deoxynucleoside triphosphate triphosphohydrolase 1"/>
    <property type="match status" value="1"/>
</dbReference>
<dbReference type="CDD" id="cd09508">
    <property type="entry name" value="SAM_HD"/>
    <property type="match status" value="1"/>
</dbReference>
<dbReference type="Ensembl" id="ENSPTET00000022165.1">
    <property type="protein sequence ID" value="ENSPTEP00000014802.1"/>
    <property type="gene ID" value="ENSPTEG00000016476.1"/>
</dbReference>
<reference evidence="3" key="1">
    <citation type="submission" date="2025-08" db="UniProtKB">
        <authorList>
            <consortium name="Ensembl"/>
        </authorList>
    </citation>
    <scope>IDENTIFICATION</scope>
</reference>
<dbReference type="AlphaFoldDB" id="A0A8C9H3S9"/>
<feature type="domain" description="SAM" evidence="2">
    <location>
        <begin position="47"/>
        <end position="112"/>
    </location>
</feature>
<feature type="region of interest" description="Disordered" evidence="1">
    <location>
        <begin position="1"/>
        <end position="43"/>
    </location>
</feature>
<evidence type="ECO:0000256" key="1">
    <source>
        <dbReference type="SAM" id="MobiDB-lite"/>
    </source>
</evidence>
<protein>
    <recommendedName>
        <fullName evidence="2">SAM domain-containing protein</fullName>
    </recommendedName>
</protein>
<evidence type="ECO:0000259" key="2">
    <source>
        <dbReference type="PROSITE" id="PS50105"/>
    </source>
</evidence>
<name>A0A8C9H3S9_9PRIM</name>
<organism evidence="3 4">
    <name type="scientific">Piliocolobus tephrosceles</name>
    <name type="common">Ugandan red Colobus</name>
    <dbReference type="NCBI Taxonomy" id="591936"/>
    <lineage>
        <taxon>Eukaryota</taxon>
        <taxon>Metazoa</taxon>
        <taxon>Chordata</taxon>
        <taxon>Craniata</taxon>
        <taxon>Vertebrata</taxon>
        <taxon>Euteleostomi</taxon>
        <taxon>Mammalia</taxon>
        <taxon>Eutheria</taxon>
        <taxon>Euarchontoglires</taxon>
        <taxon>Primates</taxon>
        <taxon>Haplorrhini</taxon>
        <taxon>Catarrhini</taxon>
        <taxon>Cercopithecidae</taxon>
        <taxon>Colobinae</taxon>
        <taxon>Piliocolobus</taxon>
    </lineage>
</organism>
<accession>A0A8C9H3S9</accession>
<dbReference type="Pfam" id="PF07647">
    <property type="entry name" value="SAM_2"/>
    <property type="match status" value="1"/>
</dbReference>
<evidence type="ECO:0000313" key="3">
    <source>
        <dbReference type="Ensembl" id="ENSPTEP00000014802.1"/>
    </source>
</evidence>
<dbReference type="InterPro" id="IPR013761">
    <property type="entry name" value="SAM/pointed_sf"/>
</dbReference>
<evidence type="ECO:0000313" key="4">
    <source>
        <dbReference type="Proteomes" id="UP000694416"/>
    </source>
</evidence>
<reference evidence="3" key="2">
    <citation type="submission" date="2025-09" db="UniProtKB">
        <authorList>
            <consortium name="Ensembl"/>
        </authorList>
    </citation>
    <scope>IDENTIFICATION</scope>
</reference>
<dbReference type="PROSITE" id="PS50105">
    <property type="entry name" value="SAM_DOMAIN"/>
    <property type="match status" value="1"/>
</dbReference>
<dbReference type="InterPro" id="IPR001660">
    <property type="entry name" value="SAM"/>
</dbReference>
<proteinExistence type="predicted"/>